<evidence type="ECO:0000313" key="2">
    <source>
        <dbReference type="Proteomes" id="UP000054977"/>
    </source>
</evidence>
<gene>
    <name evidence="1" type="ORF">AWB65_03270</name>
</gene>
<sequence length="195" mass="21461">MTRNPAHAPALAFARTSLRSQPDSRRRNVLRAPMACSELPRKADRFDAGIGTLDGIEQMSIHGTLCGIRYLRESPCIVRQGRFMQPSRGGGGRYTQVIASCGERRRARPPAAGTRRCPANGVHQQGEGVLDGLRAARRYFRLTPRVQIVAGGMCVHPVVDSAGSRPRPAPHGRCRRFPVARDLIRPVFNGFSVIR</sequence>
<protein>
    <submittedName>
        <fullName evidence="1">Uncharacterized protein</fullName>
    </submittedName>
</protein>
<dbReference type="EMBL" id="FCNW02000015">
    <property type="protein sequence ID" value="SAL42854.1"/>
    <property type="molecule type" value="Genomic_DNA"/>
</dbReference>
<dbReference type="AlphaFoldDB" id="A0A158HEQ1"/>
<reference evidence="1" key="1">
    <citation type="submission" date="2016-01" db="EMBL/GenBank/DDBJ databases">
        <authorList>
            <person name="Peeters C."/>
        </authorList>
    </citation>
    <scope>NUCLEOTIDE SEQUENCE [LARGE SCALE GENOMIC DNA]</scope>
    <source>
        <strain evidence="1">LMG 22934</strain>
    </source>
</reference>
<organism evidence="1 2">
    <name type="scientific">Caballeronia humi</name>
    <dbReference type="NCBI Taxonomy" id="326474"/>
    <lineage>
        <taxon>Bacteria</taxon>
        <taxon>Pseudomonadati</taxon>
        <taxon>Pseudomonadota</taxon>
        <taxon>Betaproteobacteria</taxon>
        <taxon>Burkholderiales</taxon>
        <taxon>Burkholderiaceae</taxon>
        <taxon>Caballeronia</taxon>
    </lineage>
</organism>
<accession>A0A158HEQ1</accession>
<keyword evidence="2" id="KW-1185">Reference proteome</keyword>
<evidence type="ECO:0000313" key="1">
    <source>
        <dbReference type="EMBL" id="SAL42854.1"/>
    </source>
</evidence>
<proteinExistence type="predicted"/>
<dbReference type="Proteomes" id="UP000054977">
    <property type="component" value="Unassembled WGS sequence"/>
</dbReference>
<name>A0A158HEQ1_9BURK</name>
<comment type="caution">
    <text evidence="1">The sequence shown here is derived from an EMBL/GenBank/DDBJ whole genome shotgun (WGS) entry which is preliminary data.</text>
</comment>